<feature type="region of interest" description="Disordered" evidence="1">
    <location>
        <begin position="1"/>
        <end position="30"/>
    </location>
</feature>
<name>A0ABW8M8J7_9ACTN</name>
<accession>A0ABW8M8J7</accession>
<evidence type="ECO:0000256" key="1">
    <source>
        <dbReference type="SAM" id="MobiDB-lite"/>
    </source>
</evidence>
<sequence>SNGTGRSSGAGTAQSSSTGELINSSEANKRHNEAQRVAIEYLRLTHPGATVQAEYEILGAGKNGATDGSADIVMLDAGVLYIWEVKSGRRGKDEKVAAAEVAHYVKMERILQNGPGGQHLQVKAGFDIPQLVTPDVVQKDRVLVTVSTNKKRADLVGKGKHDGAISWWTRRSSGPKDPSLKPYPRTVPARVWDWEPNPSAVKNIKKGIAYGTATAAGIALTILTGGAATP</sequence>
<dbReference type="EMBL" id="JBJDQH010000241">
    <property type="protein sequence ID" value="MFK4273615.1"/>
    <property type="molecule type" value="Genomic_DNA"/>
</dbReference>
<keyword evidence="3" id="KW-1185">Reference proteome</keyword>
<organism evidence="2 3">
    <name type="scientific">Streptomyces milbemycinicus</name>
    <dbReference type="NCBI Taxonomy" id="476552"/>
    <lineage>
        <taxon>Bacteria</taxon>
        <taxon>Bacillati</taxon>
        <taxon>Actinomycetota</taxon>
        <taxon>Actinomycetes</taxon>
        <taxon>Kitasatosporales</taxon>
        <taxon>Streptomycetaceae</taxon>
        <taxon>Streptomyces</taxon>
    </lineage>
</organism>
<protein>
    <recommendedName>
        <fullName evidence="4">NERD domain-containing protein</fullName>
    </recommendedName>
</protein>
<dbReference type="RefSeq" id="WP_404749442.1">
    <property type="nucleotide sequence ID" value="NZ_JBJDQH010000241.1"/>
</dbReference>
<proteinExistence type="predicted"/>
<comment type="caution">
    <text evidence="2">The sequence shown here is derived from an EMBL/GenBank/DDBJ whole genome shotgun (WGS) entry which is preliminary data.</text>
</comment>
<gene>
    <name evidence="2" type="ORF">ACI2L5_53585</name>
</gene>
<evidence type="ECO:0000313" key="3">
    <source>
        <dbReference type="Proteomes" id="UP001620295"/>
    </source>
</evidence>
<evidence type="ECO:0000313" key="2">
    <source>
        <dbReference type="EMBL" id="MFK4273615.1"/>
    </source>
</evidence>
<feature type="non-terminal residue" evidence="2">
    <location>
        <position position="1"/>
    </location>
</feature>
<feature type="compositionally biased region" description="Low complexity" evidence="1">
    <location>
        <begin position="1"/>
        <end position="19"/>
    </location>
</feature>
<dbReference type="Proteomes" id="UP001620295">
    <property type="component" value="Unassembled WGS sequence"/>
</dbReference>
<evidence type="ECO:0008006" key="4">
    <source>
        <dbReference type="Google" id="ProtNLM"/>
    </source>
</evidence>
<reference evidence="2 3" key="1">
    <citation type="submission" date="2024-11" db="EMBL/GenBank/DDBJ databases">
        <title>The Natural Products Discovery Center: Release of the First 8490 Sequenced Strains for Exploring Actinobacteria Biosynthetic Diversity.</title>
        <authorList>
            <person name="Kalkreuter E."/>
            <person name="Kautsar S.A."/>
            <person name="Yang D."/>
            <person name="Bader C.D."/>
            <person name="Teijaro C.N."/>
            <person name="Fluegel L."/>
            <person name="Davis C.M."/>
            <person name="Simpson J.R."/>
            <person name="Lauterbach L."/>
            <person name="Steele A.D."/>
            <person name="Gui C."/>
            <person name="Meng S."/>
            <person name="Li G."/>
            <person name="Viehrig K."/>
            <person name="Ye F."/>
            <person name="Su P."/>
            <person name="Kiefer A.F."/>
            <person name="Nichols A."/>
            <person name="Cepeda A.J."/>
            <person name="Yan W."/>
            <person name="Fan B."/>
            <person name="Jiang Y."/>
            <person name="Adhikari A."/>
            <person name="Zheng C.-J."/>
            <person name="Schuster L."/>
            <person name="Cowan T.M."/>
            <person name="Smanski M.J."/>
            <person name="Chevrette M.G."/>
            <person name="De Carvalho L.P.S."/>
            <person name="Shen B."/>
        </authorList>
    </citation>
    <scope>NUCLEOTIDE SEQUENCE [LARGE SCALE GENOMIC DNA]</scope>
    <source>
        <strain evidence="2 3">NPDC020863</strain>
    </source>
</reference>